<reference evidence="2" key="1">
    <citation type="submission" date="2013-08" db="EMBL/GenBank/DDBJ databases">
        <authorList>
            <person name="Mendez C."/>
            <person name="Richter M."/>
            <person name="Ferrer M."/>
            <person name="Sanchez J."/>
        </authorList>
    </citation>
    <scope>NUCLEOTIDE SEQUENCE</scope>
</reference>
<proteinExistence type="predicted"/>
<keyword evidence="1" id="KW-1133">Transmembrane helix</keyword>
<organism evidence="2">
    <name type="scientific">mine drainage metagenome</name>
    <dbReference type="NCBI Taxonomy" id="410659"/>
    <lineage>
        <taxon>unclassified sequences</taxon>
        <taxon>metagenomes</taxon>
        <taxon>ecological metagenomes</taxon>
    </lineage>
</organism>
<reference evidence="2" key="2">
    <citation type="journal article" date="2014" name="ISME J.">
        <title>Microbial stratification in low pH oxic and suboxic macroscopic growths along an acid mine drainage.</title>
        <authorList>
            <person name="Mendez-Garcia C."/>
            <person name="Mesa V."/>
            <person name="Sprenger R.R."/>
            <person name="Richter M."/>
            <person name="Diez M.S."/>
            <person name="Solano J."/>
            <person name="Bargiela R."/>
            <person name="Golyshina O.V."/>
            <person name="Manteca A."/>
            <person name="Ramos J.L."/>
            <person name="Gallego J.R."/>
            <person name="Llorente I."/>
            <person name="Martins Dos Santos V.A."/>
            <person name="Jensen O.N."/>
            <person name="Pelaez A.I."/>
            <person name="Sanchez J."/>
            <person name="Ferrer M."/>
        </authorList>
    </citation>
    <scope>NUCLEOTIDE SEQUENCE</scope>
</reference>
<comment type="caution">
    <text evidence="2">The sequence shown here is derived from an EMBL/GenBank/DDBJ whole genome shotgun (WGS) entry which is preliminary data.</text>
</comment>
<protein>
    <recommendedName>
        <fullName evidence="3">CARDB domain-containing protein</fullName>
    </recommendedName>
</protein>
<dbReference type="EMBL" id="AUZX01000247">
    <property type="protein sequence ID" value="EQD80977.1"/>
    <property type="molecule type" value="Genomic_DNA"/>
</dbReference>
<sequence length="245" mass="27288">MVIPGESNAANQTFGATLNYPGTVYSLQNVSLYVNETSGYSNYSAIVYAGAQNVTNMDPITPNQKLSPNNGSFHFLMIAPAFAPQTMYVYIQEFAEFHGVQVKNYVEIKISVVQPVVFHAVLSDKLSVPVYNVTVIFLLDSHQVGTKFVNVMNPNSTTYVNLTFPSDLISTGEHTLEITVSNASVFINNKQSFVTNFYVGTPPNYSWIYYISVGAAIFMAFLFFASTRKKKGMSYVPKWRKAKKK</sequence>
<evidence type="ECO:0000313" key="2">
    <source>
        <dbReference type="EMBL" id="EQD80977.1"/>
    </source>
</evidence>
<evidence type="ECO:0008006" key="3">
    <source>
        <dbReference type="Google" id="ProtNLM"/>
    </source>
</evidence>
<gene>
    <name evidence="2" type="ORF">B1A_00318</name>
</gene>
<name>T1CEL3_9ZZZZ</name>
<keyword evidence="1" id="KW-0472">Membrane</keyword>
<dbReference type="AlphaFoldDB" id="T1CEL3"/>
<feature type="transmembrane region" description="Helical" evidence="1">
    <location>
        <begin position="207"/>
        <end position="225"/>
    </location>
</feature>
<accession>T1CEL3</accession>
<keyword evidence="1" id="KW-0812">Transmembrane</keyword>
<evidence type="ECO:0000256" key="1">
    <source>
        <dbReference type="SAM" id="Phobius"/>
    </source>
</evidence>